<dbReference type="PANTHER" id="PTHR47160">
    <property type="entry name" value="PUTATIVE-RELATED"/>
    <property type="match status" value="1"/>
</dbReference>
<evidence type="ECO:0000313" key="6">
    <source>
        <dbReference type="EMBL" id="GBB92279.1"/>
    </source>
</evidence>
<dbReference type="InterPro" id="IPR007588">
    <property type="entry name" value="Znf_FLYWCH"/>
</dbReference>
<evidence type="ECO:0000259" key="4">
    <source>
        <dbReference type="Pfam" id="PF04500"/>
    </source>
</evidence>
<dbReference type="InterPro" id="IPR018289">
    <property type="entry name" value="MULE_transposase_dom"/>
</dbReference>
<reference evidence="6 7" key="1">
    <citation type="submission" date="2017-11" db="EMBL/GenBank/DDBJ databases">
        <title>The genome of Rhizophagus clarus HR1 reveals common genetic basis of auxotrophy among arbuscular mycorrhizal fungi.</title>
        <authorList>
            <person name="Kobayashi Y."/>
        </authorList>
    </citation>
    <scope>NUCLEOTIDE SEQUENCE [LARGE SCALE GENOMIC DNA]</scope>
    <source>
        <strain evidence="6 7">HR1</strain>
    </source>
</reference>
<dbReference type="Pfam" id="PF04500">
    <property type="entry name" value="FLYWCH"/>
    <property type="match status" value="1"/>
</dbReference>
<evidence type="ECO:0000313" key="7">
    <source>
        <dbReference type="Proteomes" id="UP000247702"/>
    </source>
</evidence>
<dbReference type="Proteomes" id="UP000247702">
    <property type="component" value="Unassembled WGS sequence"/>
</dbReference>
<sequence length="412" mass="48248">MNNLICETISSTRNKDKINIHGYIMLKDKNRKNLYYWRCEKYKTLSCYGCATTLLIEDQHYLKKALDHNHAAEASRAVIQEIVANSSQEIYLYLPSHDALRQSIKRICHINIPTEPQSLESFNISENMKKTLDGSNFLIRDSTIGYDRILIFITVENLKQLEISSFWIMDGTFKTVPIIFNQLYTIHGCVENENSCIMPLIYTLMSSKSEECYRRMFQNLIEYSEEQNIDLQPQFILTDFEKAIINATQAEFQNMQNKGCHFHLVQNVYRKVQHSGLATHYGTNEEFSLLIQHIPALAFYLLMKSPLHSTNLKKTCQLRRSGNIVRHLPLFPPSLWSVTDNIEHAFPRTQNPVEAWHRRWKILVGNSYIGVFKIIKEIQKEQNQIKMNIESILRSIPRPLQKKKDRECEIRI</sequence>
<evidence type="ECO:0000256" key="1">
    <source>
        <dbReference type="ARBA" id="ARBA00022723"/>
    </source>
</evidence>
<keyword evidence="2" id="KW-0863">Zinc-finger</keyword>
<dbReference type="GO" id="GO:0008270">
    <property type="term" value="F:zinc ion binding"/>
    <property type="evidence" value="ECO:0007669"/>
    <property type="project" value="UniProtKB-KW"/>
</dbReference>
<protein>
    <recommendedName>
        <fullName evidence="8">MULE transposase domain-containing protein</fullName>
    </recommendedName>
</protein>
<feature type="domain" description="MULE transposase" evidence="5">
    <location>
        <begin position="167"/>
        <end position="267"/>
    </location>
</feature>
<gene>
    <name evidence="6" type="ORF">RclHR1_19960001</name>
</gene>
<keyword evidence="7" id="KW-1185">Reference proteome</keyword>
<evidence type="ECO:0000256" key="3">
    <source>
        <dbReference type="ARBA" id="ARBA00022833"/>
    </source>
</evidence>
<dbReference type="Pfam" id="PF10551">
    <property type="entry name" value="MULE"/>
    <property type="match status" value="1"/>
</dbReference>
<evidence type="ECO:0000256" key="2">
    <source>
        <dbReference type="ARBA" id="ARBA00022771"/>
    </source>
</evidence>
<evidence type="ECO:0008006" key="8">
    <source>
        <dbReference type="Google" id="ProtNLM"/>
    </source>
</evidence>
<dbReference type="Gene3D" id="2.20.25.240">
    <property type="match status" value="1"/>
</dbReference>
<keyword evidence="3" id="KW-0862">Zinc</keyword>
<dbReference type="AlphaFoldDB" id="A0A2Z6R2P1"/>
<proteinExistence type="predicted"/>
<accession>A0A2Z6R2P1</accession>
<organism evidence="6 7">
    <name type="scientific">Rhizophagus clarus</name>
    <dbReference type="NCBI Taxonomy" id="94130"/>
    <lineage>
        <taxon>Eukaryota</taxon>
        <taxon>Fungi</taxon>
        <taxon>Fungi incertae sedis</taxon>
        <taxon>Mucoromycota</taxon>
        <taxon>Glomeromycotina</taxon>
        <taxon>Glomeromycetes</taxon>
        <taxon>Glomerales</taxon>
        <taxon>Glomeraceae</taxon>
        <taxon>Rhizophagus</taxon>
    </lineage>
</organism>
<evidence type="ECO:0000259" key="5">
    <source>
        <dbReference type="Pfam" id="PF10551"/>
    </source>
</evidence>
<comment type="caution">
    <text evidence="6">The sequence shown here is derived from an EMBL/GenBank/DDBJ whole genome shotgun (WGS) entry which is preliminary data.</text>
</comment>
<feature type="domain" description="FLYWCH-type" evidence="4">
    <location>
        <begin position="9"/>
        <end position="70"/>
    </location>
</feature>
<dbReference type="EMBL" id="BEXD01001108">
    <property type="protein sequence ID" value="GBB92279.1"/>
    <property type="molecule type" value="Genomic_DNA"/>
</dbReference>
<name>A0A2Z6R2P1_9GLOM</name>
<dbReference type="PANTHER" id="PTHR47160:SF8">
    <property type="entry name" value="MULE TRANSPOSASE DOMAIN-CONTAINING PROTEIN"/>
    <property type="match status" value="1"/>
</dbReference>
<keyword evidence="1" id="KW-0479">Metal-binding</keyword>